<organism evidence="2">
    <name type="scientific">uncultured Pleomorphomonas sp</name>
    <dbReference type="NCBI Taxonomy" id="442121"/>
    <lineage>
        <taxon>Bacteria</taxon>
        <taxon>Pseudomonadati</taxon>
        <taxon>Pseudomonadota</taxon>
        <taxon>Alphaproteobacteria</taxon>
        <taxon>Hyphomicrobiales</taxon>
        <taxon>Pleomorphomonadaceae</taxon>
        <taxon>Pleomorphomonas</taxon>
        <taxon>environmental samples</taxon>
    </lineage>
</organism>
<reference evidence="2" key="1">
    <citation type="submission" date="2016-08" db="EMBL/GenBank/DDBJ databases">
        <authorList>
            <person name="Seilhamer J.J."/>
        </authorList>
    </citation>
    <scope>NUCLEOTIDE SEQUENCE</scope>
    <source>
        <strain evidence="2">86</strain>
    </source>
</reference>
<keyword evidence="1" id="KW-1133">Transmembrane helix</keyword>
<keyword evidence="1" id="KW-0472">Membrane</keyword>
<dbReference type="AlphaFoldDB" id="A0A212LDQ9"/>
<keyword evidence="1" id="KW-0812">Transmembrane</keyword>
<evidence type="ECO:0000256" key="1">
    <source>
        <dbReference type="SAM" id="Phobius"/>
    </source>
</evidence>
<feature type="transmembrane region" description="Helical" evidence="1">
    <location>
        <begin position="65"/>
        <end position="83"/>
    </location>
</feature>
<accession>A0A212LDQ9</accession>
<sequence>MSRQGFSVRRASVFPHVQAAAFEKGQALSYLSGTGFGRKADGDERRSMSKMKLWGRTVRLPRSRLLRVVMGFAFVGMGLVGFLPVVGFWMIPVGLAILSVDSPLARRFRRRAEVWVLRRYNRWKGRGVGSA</sequence>
<gene>
    <name evidence="2" type="ORF">KL86PLE_30153</name>
</gene>
<evidence type="ECO:0000313" key="2">
    <source>
        <dbReference type="EMBL" id="SCM75706.1"/>
    </source>
</evidence>
<protein>
    <submittedName>
        <fullName evidence="2">Uncharacterized protein</fullName>
    </submittedName>
</protein>
<name>A0A212LDQ9_9HYPH</name>
<dbReference type="EMBL" id="FMJD01000007">
    <property type="protein sequence ID" value="SCM75706.1"/>
    <property type="molecule type" value="Genomic_DNA"/>
</dbReference>
<proteinExistence type="predicted"/>